<organism evidence="1 2">
    <name type="scientific">Laccaria amethystina LaAM-08-1</name>
    <dbReference type="NCBI Taxonomy" id="1095629"/>
    <lineage>
        <taxon>Eukaryota</taxon>
        <taxon>Fungi</taxon>
        <taxon>Dikarya</taxon>
        <taxon>Basidiomycota</taxon>
        <taxon>Agaricomycotina</taxon>
        <taxon>Agaricomycetes</taxon>
        <taxon>Agaricomycetidae</taxon>
        <taxon>Agaricales</taxon>
        <taxon>Agaricineae</taxon>
        <taxon>Hydnangiaceae</taxon>
        <taxon>Laccaria</taxon>
    </lineage>
</organism>
<name>A0A0C9Y4D9_9AGAR</name>
<dbReference type="OrthoDB" id="3008788at2759"/>
<dbReference type="Proteomes" id="UP000054477">
    <property type="component" value="Unassembled WGS sequence"/>
</dbReference>
<reference evidence="2" key="2">
    <citation type="submission" date="2015-01" db="EMBL/GenBank/DDBJ databases">
        <title>Evolutionary Origins and Diversification of the Mycorrhizal Mutualists.</title>
        <authorList>
            <consortium name="DOE Joint Genome Institute"/>
            <consortium name="Mycorrhizal Genomics Consortium"/>
            <person name="Kohler A."/>
            <person name="Kuo A."/>
            <person name="Nagy L.G."/>
            <person name="Floudas D."/>
            <person name="Copeland A."/>
            <person name="Barry K.W."/>
            <person name="Cichocki N."/>
            <person name="Veneault-Fourrey C."/>
            <person name="LaButti K."/>
            <person name="Lindquist E.A."/>
            <person name="Lipzen A."/>
            <person name="Lundell T."/>
            <person name="Morin E."/>
            <person name="Murat C."/>
            <person name="Riley R."/>
            <person name="Ohm R."/>
            <person name="Sun H."/>
            <person name="Tunlid A."/>
            <person name="Henrissat B."/>
            <person name="Grigoriev I.V."/>
            <person name="Hibbett D.S."/>
            <person name="Martin F."/>
        </authorList>
    </citation>
    <scope>NUCLEOTIDE SEQUENCE [LARGE SCALE GENOMIC DNA]</scope>
    <source>
        <strain evidence="2">LaAM-08-1</strain>
    </source>
</reference>
<dbReference type="HOGENOM" id="CLU_1886085_0_0_1"/>
<evidence type="ECO:0000313" key="1">
    <source>
        <dbReference type="EMBL" id="KIK04957.1"/>
    </source>
</evidence>
<gene>
    <name evidence="1" type="ORF">K443DRAFT_4150</name>
</gene>
<sequence>MQRQIDELIAEGEKMKRWRVAAVTLEAKQMVLDGRKERLLEEFVKDLMQELEASKWVVGKMKEAHEHEILELTGERNGEYRKLAREVERLKLAREASLVEQDFSNDLERRMVVGRVDNDVEVMPNMSSSIRVEFN</sequence>
<evidence type="ECO:0000313" key="2">
    <source>
        <dbReference type="Proteomes" id="UP000054477"/>
    </source>
</evidence>
<reference evidence="1 2" key="1">
    <citation type="submission" date="2014-04" db="EMBL/GenBank/DDBJ databases">
        <authorList>
            <consortium name="DOE Joint Genome Institute"/>
            <person name="Kuo A."/>
            <person name="Kohler A."/>
            <person name="Nagy L.G."/>
            <person name="Floudas D."/>
            <person name="Copeland A."/>
            <person name="Barry K.W."/>
            <person name="Cichocki N."/>
            <person name="Veneault-Fourrey C."/>
            <person name="LaButti K."/>
            <person name="Lindquist E.A."/>
            <person name="Lipzen A."/>
            <person name="Lundell T."/>
            <person name="Morin E."/>
            <person name="Murat C."/>
            <person name="Sun H."/>
            <person name="Tunlid A."/>
            <person name="Henrissat B."/>
            <person name="Grigoriev I.V."/>
            <person name="Hibbett D.S."/>
            <person name="Martin F."/>
            <person name="Nordberg H.P."/>
            <person name="Cantor M.N."/>
            <person name="Hua S.X."/>
        </authorList>
    </citation>
    <scope>NUCLEOTIDE SEQUENCE [LARGE SCALE GENOMIC DNA]</scope>
    <source>
        <strain evidence="1 2">LaAM-08-1</strain>
    </source>
</reference>
<dbReference type="AlphaFoldDB" id="A0A0C9Y4D9"/>
<proteinExistence type="predicted"/>
<dbReference type="EMBL" id="KN838564">
    <property type="protein sequence ID" value="KIK04957.1"/>
    <property type="molecule type" value="Genomic_DNA"/>
</dbReference>
<keyword evidence="2" id="KW-1185">Reference proteome</keyword>
<accession>A0A0C9Y4D9</accession>
<protein>
    <submittedName>
        <fullName evidence="1">Uncharacterized protein</fullName>
    </submittedName>
</protein>